<dbReference type="Gene3D" id="3.40.50.150">
    <property type="entry name" value="Vaccinia Virus protein VP39"/>
    <property type="match status" value="1"/>
</dbReference>
<evidence type="ECO:0000256" key="3">
    <source>
        <dbReference type="ARBA" id="ARBA00022603"/>
    </source>
</evidence>
<gene>
    <name evidence="14" type="ORF">Ocin01_13047</name>
</gene>
<evidence type="ECO:0000256" key="12">
    <source>
        <dbReference type="RuleBase" id="RU362106"/>
    </source>
</evidence>
<keyword evidence="5 11" id="KW-0949">S-adenosyl-L-methionine</keyword>
<dbReference type="GO" id="GO:0003723">
    <property type="term" value="F:RNA binding"/>
    <property type="evidence" value="ECO:0007669"/>
    <property type="project" value="UniProtKB-UniRule"/>
</dbReference>
<dbReference type="PANTHER" id="PTHR11727">
    <property type="entry name" value="DIMETHYLADENOSINE TRANSFERASE"/>
    <property type="match status" value="1"/>
</dbReference>
<protein>
    <recommendedName>
        <fullName evidence="12">rRNA adenine N(6)-methyltransferase</fullName>
        <ecNumber evidence="12">2.1.1.-</ecNumber>
    </recommendedName>
</protein>
<dbReference type="GO" id="GO:0005759">
    <property type="term" value="C:mitochondrial matrix"/>
    <property type="evidence" value="ECO:0007669"/>
    <property type="project" value="TreeGrafter"/>
</dbReference>
<feature type="binding site" evidence="11">
    <location>
        <position position="41"/>
    </location>
    <ligand>
        <name>S-adenosyl-L-methionine</name>
        <dbReference type="ChEBI" id="CHEBI:59789"/>
    </ligand>
</feature>
<comment type="caution">
    <text evidence="14">The sequence shown here is derived from an EMBL/GenBank/DDBJ whole genome shotgun (WGS) entry which is preliminary data.</text>
</comment>
<keyword evidence="8" id="KW-0805">Transcription regulation</keyword>
<keyword evidence="10" id="KW-0804">Transcription</keyword>
<evidence type="ECO:0000256" key="5">
    <source>
        <dbReference type="ARBA" id="ARBA00022691"/>
    </source>
</evidence>
<feature type="binding site" evidence="11">
    <location>
        <position position="146"/>
    </location>
    <ligand>
        <name>S-adenosyl-L-methionine</name>
        <dbReference type="ChEBI" id="CHEBI:59789"/>
    </ligand>
</feature>
<dbReference type="Proteomes" id="UP000094527">
    <property type="component" value="Unassembled WGS sequence"/>
</dbReference>
<comment type="similarity">
    <text evidence="11 12">Belongs to the class I-like SAM-binding methyltransferase superfamily. rRNA adenine N(6)-methyltransferase family.</text>
</comment>
<dbReference type="InterPro" id="IPR011530">
    <property type="entry name" value="rRNA_adenine_dimethylase"/>
</dbReference>
<sequence length="393" mass="45168">MATQTALYLQQLRRQRFPPLPSVRDLVKMYQLTAIKQLSQNFLLDQKLTSKIAKAAGNIENCVVVEVGPGPGGITRSILERRPLKVIVIEKDKRFESTLRILQDACPEKLDVFWGDVLSFEMSEIIPQEHASPWEGYLPKVHIIGNLPFNISTPLISRWLSNISDKKNAWAHGRVPLTLTFQKEVAERLTADTSNEQRSRLSIMAQYLTHCEIKFIIKGSSFVPKPDVDVGVVKFIPRKEPLIRQPYKLVEKVVKQTFCMRGKYCCRPVSTLFPNIVRQSFTKMLFDSALVYPNTRPYDLAIEDFQRLCDAYAEIIEAYPEIGKYEYRSVKADTQWENEYAAKFESFQLPENEIPKRASKMKPLNVVSGELALSCEEELKQEALDNEDDIYIR</sequence>
<dbReference type="OMA" id="RIEQPFK"/>
<dbReference type="EC" id="2.1.1.-" evidence="12"/>
<evidence type="ECO:0000256" key="4">
    <source>
        <dbReference type="ARBA" id="ARBA00022679"/>
    </source>
</evidence>
<evidence type="ECO:0000256" key="11">
    <source>
        <dbReference type="PROSITE-ProRule" id="PRU01026"/>
    </source>
</evidence>
<evidence type="ECO:0000256" key="7">
    <source>
        <dbReference type="ARBA" id="ARBA00022946"/>
    </source>
</evidence>
<accession>A0A1D2ML59</accession>
<dbReference type="Pfam" id="PF00398">
    <property type="entry name" value="RrnaAD"/>
    <property type="match status" value="1"/>
</dbReference>
<keyword evidence="6 11" id="KW-0694">RNA-binding</keyword>
<keyword evidence="15" id="KW-1185">Reference proteome</keyword>
<dbReference type="GO" id="GO:0006391">
    <property type="term" value="P:transcription initiation at mitochondrial promoter"/>
    <property type="evidence" value="ECO:0007669"/>
    <property type="project" value="TreeGrafter"/>
</dbReference>
<feature type="domain" description="Ribosomal RNA adenine methylase transferase N-terminal" evidence="13">
    <location>
        <begin position="48"/>
        <end position="239"/>
    </location>
</feature>
<keyword evidence="4 11" id="KW-0808">Transferase</keyword>
<dbReference type="SMART" id="SM00650">
    <property type="entry name" value="rADc"/>
    <property type="match status" value="1"/>
</dbReference>
<dbReference type="EMBL" id="LJIJ01000941">
    <property type="protein sequence ID" value="ODM93632.1"/>
    <property type="molecule type" value="Genomic_DNA"/>
</dbReference>
<evidence type="ECO:0000256" key="10">
    <source>
        <dbReference type="ARBA" id="ARBA00023163"/>
    </source>
</evidence>
<evidence type="ECO:0000313" key="15">
    <source>
        <dbReference type="Proteomes" id="UP000094527"/>
    </source>
</evidence>
<evidence type="ECO:0000313" key="14">
    <source>
        <dbReference type="EMBL" id="ODM93632.1"/>
    </source>
</evidence>
<name>A0A1D2ML59_ORCCI</name>
<keyword evidence="3 11" id="KW-0489">Methyltransferase</keyword>
<feature type="binding site" evidence="11">
    <location>
        <position position="90"/>
    </location>
    <ligand>
        <name>S-adenosyl-L-methionine</name>
        <dbReference type="ChEBI" id="CHEBI:59789"/>
    </ligand>
</feature>
<dbReference type="InterPro" id="IPR023165">
    <property type="entry name" value="rRNA_Ade_diMease-like_C"/>
</dbReference>
<dbReference type="PROSITE" id="PS01131">
    <property type="entry name" value="RRNA_A_DIMETH"/>
    <property type="match status" value="1"/>
</dbReference>
<organism evidence="14 15">
    <name type="scientific">Orchesella cincta</name>
    <name type="common">Springtail</name>
    <name type="synonym">Podura cincta</name>
    <dbReference type="NCBI Taxonomy" id="48709"/>
    <lineage>
        <taxon>Eukaryota</taxon>
        <taxon>Metazoa</taxon>
        <taxon>Ecdysozoa</taxon>
        <taxon>Arthropoda</taxon>
        <taxon>Hexapoda</taxon>
        <taxon>Collembola</taxon>
        <taxon>Entomobryomorpha</taxon>
        <taxon>Entomobryoidea</taxon>
        <taxon>Orchesellidae</taxon>
        <taxon>Orchesellinae</taxon>
        <taxon>Orchesella</taxon>
    </lineage>
</organism>
<evidence type="ECO:0000256" key="8">
    <source>
        <dbReference type="ARBA" id="ARBA00023015"/>
    </source>
</evidence>
<proteinExistence type="inferred from homology"/>
<dbReference type="InterPro" id="IPR001737">
    <property type="entry name" value="KsgA/Erm"/>
</dbReference>
<evidence type="ECO:0000256" key="6">
    <source>
        <dbReference type="ARBA" id="ARBA00022884"/>
    </source>
</evidence>
<reference evidence="14 15" key="1">
    <citation type="journal article" date="2016" name="Genome Biol. Evol.">
        <title>Gene Family Evolution Reflects Adaptation to Soil Environmental Stressors in the Genome of the Collembolan Orchesella cincta.</title>
        <authorList>
            <person name="Faddeeva-Vakhrusheva A."/>
            <person name="Derks M.F."/>
            <person name="Anvar S.Y."/>
            <person name="Agamennone V."/>
            <person name="Suring W."/>
            <person name="Smit S."/>
            <person name="van Straalen N.M."/>
            <person name="Roelofs D."/>
        </authorList>
    </citation>
    <scope>NUCLEOTIDE SEQUENCE [LARGE SCALE GENOMIC DNA]</scope>
    <source>
        <tissue evidence="14">Mixed pool</tissue>
    </source>
</reference>
<keyword evidence="2 12" id="KW-0698">rRNA processing</keyword>
<dbReference type="CDD" id="cd02440">
    <property type="entry name" value="AdoMet_MTases"/>
    <property type="match status" value="1"/>
</dbReference>
<dbReference type="InterPro" id="IPR020596">
    <property type="entry name" value="rRNA_Ade_Mease_Trfase_CS"/>
</dbReference>
<dbReference type="GO" id="GO:0000179">
    <property type="term" value="F:rRNA (adenine-N6,N6-)-dimethyltransferase activity"/>
    <property type="evidence" value="ECO:0007669"/>
    <property type="project" value="UniProtKB-UniRule"/>
</dbReference>
<dbReference type="AlphaFoldDB" id="A0A1D2ML59"/>
<dbReference type="Gene3D" id="1.10.8.100">
    <property type="entry name" value="Ribosomal RNA adenine dimethylase-like, domain 2"/>
    <property type="match status" value="1"/>
</dbReference>
<dbReference type="FunFam" id="3.40.50.150:FF:000109">
    <property type="entry name" value="rRNA adenine N(6)-methyltransferase"/>
    <property type="match status" value="1"/>
</dbReference>
<dbReference type="NCBIfam" id="TIGR00755">
    <property type="entry name" value="ksgA"/>
    <property type="match status" value="1"/>
</dbReference>
<dbReference type="STRING" id="48709.A0A1D2ML59"/>
<dbReference type="InterPro" id="IPR029063">
    <property type="entry name" value="SAM-dependent_MTases_sf"/>
</dbReference>
<feature type="binding site" evidence="11">
    <location>
        <position position="43"/>
    </location>
    <ligand>
        <name>S-adenosyl-L-methionine</name>
        <dbReference type="ChEBI" id="CHEBI:59789"/>
    </ligand>
</feature>
<dbReference type="PROSITE" id="PS51689">
    <property type="entry name" value="SAM_RNA_A_N6_MT"/>
    <property type="match status" value="1"/>
</dbReference>
<feature type="binding site" evidence="11">
    <location>
        <position position="116"/>
    </location>
    <ligand>
        <name>S-adenosyl-L-methionine</name>
        <dbReference type="ChEBI" id="CHEBI:59789"/>
    </ligand>
</feature>
<dbReference type="SUPFAM" id="SSF53335">
    <property type="entry name" value="S-adenosyl-L-methionine-dependent methyltransferases"/>
    <property type="match status" value="1"/>
</dbReference>
<keyword evidence="9" id="KW-0496">Mitochondrion</keyword>
<dbReference type="OrthoDB" id="16079at2759"/>
<dbReference type="InterPro" id="IPR020598">
    <property type="entry name" value="rRNA_Ade_methylase_Trfase_N"/>
</dbReference>
<evidence type="ECO:0000259" key="13">
    <source>
        <dbReference type="SMART" id="SM00650"/>
    </source>
</evidence>
<keyword evidence="7" id="KW-0809">Transit peptide</keyword>
<feature type="binding site" evidence="11">
    <location>
        <position position="68"/>
    </location>
    <ligand>
        <name>S-adenosyl-L-methionine</name>
        <dbReference type="ChEBI" id="CHEBI:59789"/>
    </ligand>
</feature>
<evidence type="ECO:0000256" key="1">
    <source>
        <dbReference type="ARBA" id="ARBA00004173"/>
    </source>
</evidence>
<dbReference type="PANTHER" id="PTHR11727:SF17">
    <property type="entry name" value="DIMETHYLADENOSINE TRANSFERASE 1, MITOCHONDRIAL"/>
    <property type="match status" value="1"/>
</dbReference>
<dbReference type="GO" id="GO:0034246">
    <property type="term" value="F:mitochondrial transcription factor activity"/>
    <property type="evidence" value="ECO:0007669"/>
    <property type="project" value="TreeGrafter"/>
</dbReference>
<evidence type="ECO:0000256" key="2">
    <source>
        <dbReference type="ARBA" id="ARBA00022552"/>
    </source>
</evidence>
<comment type="subcellular location">
    <subcellularLocation>
        <location evidence="1">Mitochondrion</location>
    </subcellularLocation>
</comment>
<evidence type="ECO:0000256" key="9">
    <source>
        <dbReference type="ARBA" id="ARBA00023128"/>
    </source>
</evidence>